<dbReference type="Proteomes" id="UP000241323">
    <property type="component" value="Chromosome"/>
</dbReference>
<sequence>MNNKGMIAAIVVVSLAIIGAIGYFIHHLTTGQM</sequence>
<reference evidence="2 3" key="1">
    <citation type="submission" date="2018-04" db="EMBL/GenBank/DDBJ databases">
        <title>Genomic insights into metabolic versatility of Carboxydocella thermautotrophica capable of coupling hydrogenogenic CO oxidation with the reduction of Fe(III) minerals in Kamchatka hot springs.</title>
        <authorList>
            <person name="Toshchakov S.V."/>
            <person name="Tepliuk A.V."/>
            <person name="Gavrilov S.N."/>
            <person name="Kublanov I.V."/>
            <person name="Lebedinsky A.V."/>
            <person name="Bonch-Osmolovskaya E.A."/>
            <person name="Rusakov V.S."/>
            <person name="Chistyakova N.I."/>
            <person name="Korzhenkov A."/>
            <person name="Zavarsina D.G."/>
            <person name="Sokolova T.G."/>
        </authorList>
    </citation>
    <scope>NUCLEOTIDE SEQUENCE [LARGE SCALE GENOMIC DNA]</scope>
    <source>
        <strain evidence="2 3">019</strain>
    </source>
</reference>
<dbReference type="AlphaFoldDB" id="A0A2R4N2V2"/>
<proteinExistence type="predicted"/>
<keyword evidence="1" id="KW-0472">Membrane</keyword>
<gene>
    <name evidence="2" type="ORF">CFE_2303</name>
</gene>
<dbReference type="EMBL" id="CP028491">
    <property type="protein sequence ID" value="AVX21446.1"/>
    <property type="molecule type" value="Genomic_DNA"/>
</dbReference>
<dbReference type="KEGG" id="cthm:CFE_2303"/>
<keyword evidence="3" id="KW-1185">Reference proteome</keyword>
<evidence type="ECO:0000313" key="2">
    <source>
        <dbReference type="EMBL" id="AVX21446.1"/>
    </source>
</evidence>
<keyword evidence="1" id="KW-0812">Transmembrane</keyword>
<evidence type="ECO:0000313" key="3">
    <source>
        <dbReference type="Proteomes" id="UP000241323"/>
    </source>
</evidence>
<keyword evidence="1" id="KW-1133">Transmembrane helix</keyword>
<protein>
    <submittedName>
        <fullName evidence="2">Uncharacterized protein</fullName>
    </submittedName>
</protein>
<accession>A0A2R4N2V2</accession>
<name>A0A2R4N2V2_CARTR</name>
<organism evidence="2 3">
    <name type="scientific">Carboxydocella thermautotrophica</name>
    <dbReference type="NCBI Taxonomy" id="178899"/>
    <lineage>
        <taxon>Bacteria</taxon>
        <taxon>Bacillati</taxon>
        <taxon>Bacillota</taxon>
        <taxon>Clostridia</taxon>
        <taxon>Eubacteriales</taxon>
        <taxon>Clostridiales Family XVI. Incertae Sedis</taxon>
        <taxon>Carboxydocella</taxon>
    </lineage>
</organism>
<evidence type="ECO:0000256" key="1">
    <source>
        <dbReference type="SAM" id="Phobius"/>
    </source>
</evidence>
<feature type="transmembrane region" description="Helical" evidence="1">
    <location>
        <begin position="6"/>
        <end position="25"/>
    </location>
</feature>